<feature type="compositionally biased region" description="Basic and acidic residues" evidence="3">
    <location>
        <begin position="345"/>
        <end position="354"/>
    </location>
</feature>
<feature type="domain" description="BZIP" evidence="4">
    <location>
        <begin position="111"/>
        <end position="157"/>
    </location>
</feature>
<dbReference type="AlphaFoldDB" id="A0A4Q4TKM4"/>
<feature type="compositionally biased region" description="Polar residues" evidence="3">
    <location>
        <begin position="208"/>
        <end position="217"/>
    </location>
</feature>
<dbReference type="SUPFAM" id="SSF57959">
    <property type="entry name" value="Leucine zipper domain"/>
    <property type="match status" value="1"/>
</dbReference>
<reference evidence="5 6" key="1">
    <citation type="submission" date="2018-06" db="EMBL/GenBank/DDBJ databases">
        <title>Complete Genomes of Monosporascus.</title>
        <authorList>
            <person name="Robinson A.J."/>
            <person name="Natvig D.O."/>
        </authorList>
    </citation>
    <scope>NUCLEOTIDE SEQUENCE [LARGE SCALE GENOMIC DNA]</scope>
    <source>
        <strain evidence="5 6">CBS 110550</strain>
    </source>
</reference>
<dbReference type="Pfam" id="PF10297">
    <property type="entry name" value="Hap4_Hap_bind"/>
    <property type="match status" value="1"/>
</dbReference>
<feature type="compositionally biased region" description="Low complexity" evidence="3">
    <location>
        <begin position="32"/>
        <end position="60"/>
    </location>
</feature>
<dbReference type="PANTHER" id="PTHR40621">
    <property type="entry name" value="TRANSCRIPTION FACTOR KAPC-RELATED"/>
    <property type="match status" value="1"/>
</dbReference>
<comment type="caution">
    <text evidence="5">The sequence shown here is derived from an EMBL/GenBank/DDBJ whole genome shotgun (WGS) entry which is preliminary data.</text>
</comment>
<dbReference type="PROSITE" id="PS50217">
    <property type="entry name" value="BZIP"/>
    <property type="match status" value="1"/>
</dbReference>
<feature type="compositionally biased region" description="Low complexity" evidence="3">
    <location>
        <begin position="255"/>
        <end position="280"/>
    </location>
</feature>
<keyword evidence="2" id="KW-0539">Nucleus</keyword>
<dbReference type="EMBL" id="QJNU01000088">
    <property type="protein sequence ID" value="RYP07636.1"/>
    <property type="molecule type" value="Genomic_DNA"/>
</dbReference>
<dbReference type="SMART" id="SM00338">
    <property type="entry name" value="BRLZ"/>
    <property type="match status" value="1"/>
</dbReference>
<evidence type="ECO:0000313" key="5">
    <source>
        <dbReference type="EMBL" id="RYP07636.1"/>
    </source>
</evidence>
<evidence type="ECO:0000256" key="1">
    <source>
        <dbReference type="ARBA" id="ARBA00004123"/>
    </source>
</evidence>
<feature type="region of interest" description="Disordered" evidence="3">
    <location>
        <begin position="205"/>
        <end position="280"/>
    </location>
</feature>
<dbReference type="GO" id="GO:0000976">
    <property type="term" value="F:transcription cis-regulatory region binding"/>
    <property type="evidence" value="ECO:0007669"/>
    <property type="project" value="InterPro"/>
</dbReference>
<feature type="compositionally biased region" description="Low complexity" evidence="3">
    <location>
        <begin position="1"/>
        <end position="16"/>
    </location>
</feature>
<accession>A0A4Q4TKM4</accession>
<comment type="subcellular location">
    <subcellularLocation>
        <location evidence="1">Nucleus</location>
    </subcellularLocation>
</comment>
<dbReference type="Gene3D" id="1.20.5.170">
    <property type="match status" value="1"/>
</dbReference>
<sequence length="625" mass="65172">MARASSISPTASTTSDSKAKPRPGQLSITPISAAASPASAASPPHSDVSTPTSTSTTSTPQIAIKPATTTIQSTAMAAVTLASAGPSKCSITSKEWVIPPRPKPGRKPATDTPPTKRKAQNRAAQRAFRERRAARVGELEEQLEEQREEHERVQQELRSQVHSLDAEVQKLRTRCVSLESMLEKERSERSRIENELESFKRRWRDETSSVFSRNNSLPALRSRAPSSQSLMSQHPAPRSSIASNASEHRNSTAFSISQIISPPDTSSSSASAPQQASADPSGCGSCSSAGPCACVDDVIANTSVGCGKCSVGTKCECLEAILKGSGQSNSDLDLKRRHSSISPHAPDEKRQKSDPYAHEIDFTAMFSKKTTPQTAAPTPDDFQPVVQQVTIPPRDSCGFCQEGTYCMCAEAAAAASSQSQTLAPMGNQVQTPPPSENDVGPAIEVTSTGAVKLPGIRSLNRTPVPSAARKAGGRCGPDGPGTCAQCLADPKSGLFCRSLAATAARTSGLSSSSSSSSSGRPGGSGCCGGGGRGGSGCCKSQGSSSASASTSSSGLGVSLSCADAYKTLSSHRNFERAADEIGTWLPKLRAVPQELNTSARAPIEVETASIMSVLKGFDVRFGKNA</sequence>
<proteinExistence type="predicted"/>
<dbReference type="PROSITE" id="PS00036">
    <property type="entry name" value="BZIP_BASIC"/>
    <property type="match status" value="1"/>
</dbReference>
<evidence type="ECO:0000256" key="3">
    <source>
        <dbReference type="SAM" id="MobiDB-lite"/>
    </source>
</evidence>
<feature type="region of interest" description="Disordered" evidence="3">
    <location>
        <begin position="1"/>
        <end position="65"/>
    </location>
</feature>
<dbReference type="InterPro" id="IPR046347">
    <property type="entry name" value="bZIP_sf"/>
</dbReference>
<dbReference type="STRING" id="155417.A0A4Q4TKM4"/>
<feature type="compositionally biased region" description="Basic and acidic residues" evidence="3">
    <location>
        <begin position="127"/>
        <end position="155"/>
    </location>
</feature>
<dbReference type="InterPro" id="IPR018287">
    <property type="entry name" value="Hap4_TF_heteromerisation"/>
</dbReference>
<dbReference type="InterPro" id="IPR050936">
    <property type="entry name" value="AP-1-like"/>
</dbReference>
<dbReference type="Proteomes" id="UP000293360">
    <property type="component" value="Unassembled WGS sequence"/>
</dbReference>
<feature type="region of interest" description="Disordered" evidence="3">
    <location>
        <begin position="83"/>
        <end position="159"/>
    </location>
</feature>
<dbReference type="InterPro" id="IPR004827">
    <property type="entry name" value="bZIP"/>
</dbReference>
<keyword evidence="6" id="KW-1185">Reference proteome</keyword>
<feature type="region of interest" description="Disordered" evidence="3">
    <location>
        <begin position="456"/>
        <end position="476"/>
    </location>
</feature>
<dbReference type="GO" id="GO:0001228">
    <property type="term" value="F:DNA-binding transcription activator activity, RNA polymerase II-specific"/>
    <property type="evidence" value="ECO:0007669"/>
    <property type="project" value="TreeGrafter"/>
</dbReference>
<gene>
    <name evidence="5" type="ORF">DL764_002373</name>
</gene>
<feature type="region of interest" description="Disordered" evidence="3">
    <location>
        <begin position="328"/>
        <end position="354"/>
    </location>
</feature>
<evidence type="ECO:0000256" key="2">
    <source>
        <dbReference type="ARBA" id="ARBA00023242"/>
    </source>
</evidence>
<dbReference type="OrthoDB" id="5374328at2759"/>
<protein>
    <recommendedName>
        <fullName evidence="4">BZIP domain-containing protein</fullName>
    </recommendedName>
</protein>
<dbReference type="GO" id="GO:0090575">
    <property type="term" value="C:RNA polymerase II transcription regulator complex"/>
    <property type="evidence" value="ECO:0007669"/>
    <property type="project" value="TreeGrafter"/>
</dbReference>
<evidence type="ECO:0000313" key="6">
    <source>
        <dbReference type="Proteomes" id="UP000293360"/>
    </source>
</evidence>
<name>A0A4Q4TKM4_9PEZI</name>
<organism evidence="5 6">
    <name type="scientific">Monosporascus ibericus</name>
    <dbReference type="NCBI Taxonomy" id="155417"/>
    <lineage>
        <taxon>Eukaryota</taxon>
        <taxon>Fungi</taxon>
        <taxon>Dikarya</taxon>
        <taxon>Ascomycota</taxon>
        <taxon>Pezizomycotina</taxon>
        <taxon>Sordariomycetes</taxon>
        <taxon>Xylariomycetidae</taxon>
        <taxon>Xylariales</taxon>
        <taxon>Xylariales incertae sedis</taxon>
        <taxon>Monosporascus</taxon>
    </lineage>
</organism>
<evidence type="ECO:0000259" key="4">
    <source>
        <dbReference type="PROSITE" id="PS50217"/>
    </source>
</evidence>
<dbReference type="PANTHER" id="PTHR40621:SF7">
    <property type="entry name" value="BZIP DOMAIN-CONTAINING PROTEIN"/>
    <property type="match status" value="1"/>
</dbReference>